<gene>
    <name evidence="2" type="ORF">AKJ31_14250</name>
</gene>
<feature type="signal peptide" evidence="1">
    <location>
        <begin position="1"/>
        <end position="22"/>
    </location>
</feature>
<proteinExistence type="predicted"/>
<evidence type="ECO:0000256" key="1">
    <source>
        <dbReference type="SAM" id="SignalP"/>
    </source>
</evidence>
<protein>
    <submittedName>
        <fullName evidence="2">Uncharacterized protein</fullName>
    </submittedName>
</protein>
<dbReference type="STRING" id="171383.AKJ31_14250"/>
<keyword evidence="3" id="KW-1185">Reference proteome</keyword>
<dbReference type="AlphaFoldDB" id="A0A0M0HXQ2"/>
<organism evidence="2 3">
    <name type="scientific">Vibrio hepatarius</name>
    <dbReference type="NCBI Taxonomy" id="171383"/>
    <lineage>
        <taxon>Bacteria</taxon>
        <taxon>Pseudomonadati</taxon>
        <taxon>Pseudomonadota</taxon>
        <taxon>Gammaproteobacteria</taxon>
        <taxon>Vibrionales</taxon>
        <taxon>Vibrionaceae</taxon>
        <taxon>Vibrio</taxon>
        <taxon>Vibrio oreintalis group</taxon>
    </lineage>
</organism>
<sequence length="152" mass="17279">MKKLGLKTLAVISLLSSGYAAAAYQPLNLNDPNLNIFCQLRFSDQYGYQFTRKNGNKLYWNLQNTGKVFDLTKFSYAPGTVTVIKENPHGFEADVITKKNNGESERAYFELRTQYDANGPYPDGKFVRLKFDKKGNLEGGEENMFSHCEIIK</sequence>
<dbReference type="Proteomes" id="UP000037530">
    <property type="component" value="Unassembled WGS sequence"/>
</dbReference>
<accession>A0A0M0HXQ2</accession>
<dbReference type="EMBL" id="LHPI01000013">
    <property type="protein sequence ID" value="KOO06866.1"/>
    <property type="molecule type" value="Genomic_DNA"/>
</dbReference>
<comment type="caution">
    <text evidence="2">The sequence shown here is derived from an EMBL/GenBank/DDBJ whole genome shotgun (WGS) entry which is preliminary data.</text>
</comment>
<reference evidence="3" key="1">
    <citation type="submission" date="2015-08" db="EMBL/GenBank/DDBJ databases">
        <title>Vibrio galatheae sp. nov., a novel member of the Vibrionaceae family isolated from the Solomon Islands.</title>
        <authorList>
            <person name="Giubergia S."/>
            <person name="Machado H."/>
            <person name="Mateiu R.V."/>
            <person name="Gram L."/>
        </authorList>
    </citation>
    <scope>NUCLEOTIDE SEQUENCE [LARGE SCALE GENOMIC DNA]</scope>
    <source>
        <strain evidence="3">DSM 19134</strain>
    </source>
</reference>
<evidence type="ECO:0000313" key="2">
    <source>
        <dbReference type="EMBL" id="KOO06866.1"/>
    </source>
</evidence>
<dbReference type="PATRIC" id="fig|171383.3.peg.2911"/>
<evidence type="ECO:0000313" key="3">
    <source>
        <dbReference type="Proteomes" id="UP000037530"/>
    </source>
</evidence>
<name>A0A0M0HXQ2_9VIBR</name>
<keyword evidence="1" id="KW-0732">Signal</keyword>
<feature type="chain" id="PRO_5005600405" evidence="1">
    <location>
        <begin position="23"/>
        <end position="152"/>
    </location>
</feature>